<dbReference type="EMBL" id="OU895877">
    <property type="protein sequence ID" value="CAH1711815.1"/>
    <property type="molecule type" value="Genomic_DNA"/>
</dbReference>
<keyword evidence="10" id="KW-1185">Reference proteome</keyword>
<evidence type="ECO:0000256" key="1">
    <source>
        <dbReference type="ARBA" id="ARBA00004123"/>
    </source>
</evidence>
<feature type="region of interest" description="Disordered" evidence="8">
    <location>
        <begin position="1"/>
        <end position="22"/>
    </location>
</feature>
<dbReference type="PANTHER" id="PTHR19424">
    <property type="entry name" value="HEAT SHOCK FACTOR BINDING PROTEIN 1"/>
    <property type="match status" value="1"/>
</dbReference>
<keyword evidence="3" id="KW-0539">Nucleus</keyword>
<dbReference type="Proteomes" id="UP001153620">
    <property type="component" value="Chromosome 1"/>
</dbReference>
<evidence type="ECO:0000313" key="10">
    <source>
        <dbReference type="Proteomes" id="UP001153620"/>
    </source>
</evidence>
<evidence type="ECO:0000256" key="4">
    <source>
        <dbReference type="ARBA" id="ARBA00037689"/>
    </source>
</evidence>
<feature type="compositionally biased region" description="Basic and acidic residues" evidence="8">
    <location>
        <begin position="1"/>
        <end position="13"/>
    </location>
</feature>
<dbReference type="GO" id="GO:0005829">
    <property type="term" value="C:cytosol"/>
    <property type="evidence" value="ECO:0007669"/>
    <property type="project" value="TreeGrafter"/>
</dbReference>
<comment type="similarity">
    <text evidence="2">Belongs to the HSBP1 family.</text>
</comment>
<accession>A0A9P0NCF4</accession>
<dbReference type="PANTHER" id="PTHR19424:SF0">
    <property type="entry name" value="HEAT SHOCK FACTOR BINDING PROTEIN 1"/>
    <property type="match status" value="1"/>
</dbReference>
<gene>
    <name evidence="9" type="ORF">CHIRRI_LOCUS2256</name>
</gene>
<sequence>MSELKSEIDEMEKTNYSMNSNIDPKNNEELIIYVQNLLQNVQDKFQCMSEQIIGRIDEMGNRIDDLEKSISDLMQQAGVSEQNIDKNQG</sequence>
<dbReference type="InterPro" id="IPR009643">
    <property type="entry name" value="HS1-bd"/>
</dbReference>
<evidence type="ECO:0000256" key="8">
    <source>
        <dbReference type="SAM" id="MobiDB-lite"/>
    </source>
</evidence>
<protein>
    <recommendedName>
        <fullName evidence="6">Heat shock factor-binding protein 1</fullName>
    </recommendedName>
</protein>
<evidence type="ECO:0000256" key="3">
    <source>
        <dbReference type="ARBA" id="ARBA00023242"/>
    </source>
</evidence>
<organism evidence="9 10">
    <name type="scientific">Chironomus riparius</name>
    <dbReference type="NCBI Taxonomy" id="315576"/>
    <lineage>
        <taxon>Eukaryota</taxon>
        <taxon>Metazoa</taxon>
        <taxon>Ecdysozoa</taxon>
        <taxon>Arthropoda</taxon>
        <taxon>Hexapoda</taxon>
        <taxon>Insecta</taxon>
        <taxon>Pterygota</taxon>
        <taxon>Neoptera</taxon>
        <taxon>Endopterygota</taxon>
        <taxon>Diptera</taxon>
        <taxon>Nematocera</taxon>
        <taxon>Chironomoidea</taxon>
        <taxon>Chironomidae</taxon>
        <taxon>Chironominae</taxon>
        <taxon>Chironomus</taxon>
    </lineage>
</organism>
<dbReference type="FunFam" id="1.20.5.430:FF:000002">
    <property type="entry name" value="Heat shock factor-binding protein 1"/>
    <property type="match status" value="1"/>
</dbReference>
<comment type="function">
    <text evidence="4">Negative regulator of the heat shock response. Negatively affects HSF1 DNA-binding activity. May have a role in the suppression of the activation of the stress response during the aging process.</text>
</comment>
<dbReference type="Pfam" id="PF06825">
    <property type="entry name" value="HSBP1"/>
    <property type="match status" value="1"/>
</dbReference>
<proteinExistence type="inferred from homology"/>
<dbReference type="GO" id="GO:0003714">
    <property type="term" value="F:transcription corepressor activity"/>
    <property type="evidence" value="ECO:0007669"/>
    <property type="project" value="InterPro"/>
</dbReference>
<keyword evidence="7" id="KW-0175">Coiled coil</keyword>
<reference evidence="9" key="1">
    <citation type="submission" date="2022-01" db="EMBL/GenBank/DDBJ databases">
        <authorList>
            <person name="King R."/>
        </authorList>
    </citation>
    <scope>NUCLEOTIDE SEQUENCE</scope>
</reference>
<comment type="subunit">
    <text evidence="5">Homohexamer. Associates with heptad repeats of HSF1 trimers and probably also HSF1 monomers, and with HSP70. Association with HSF1 trimers and HSP70 coincides with attenuation of heat shock response and the conversion of HSF1 trimer to monomer.</text>
</comment>
<dbReference type="Gene3D" id="1.20.5.430">
    <property type="match status" value="1"/>
</dbReference>
<evidence type="ECO:0000313" key="9">
    <source>
        <dbReference type="EMBL" id="CAH1711815.1"/>
    </source>
</evidence>
<comment type="subcellular location">
    <subcellularLocation>
        <location evidence="1">Nucleus</location>
    </subcellularLocation>
</comment>
<evidence type="ECO:0000256" key="2">
    <source>
        <dbReference type="ARBA" id="ARBA00006349"/>
    </source>
</evidence>
<dbReference type="GO" id="GO:0070370">
    <property type="term" value="P:cellular heat acclimation"/>
    <property type="evidence" value="ECO:0007669"/>
    <property type="project" value="TreeGrafter"/>
</dbReference>
<dbReference type="AlphaFoldDB" id="A0A9P0NCF4"/>
<dbReference type="GO" id="GO:0005634">
    <property type="term" value="C:nucleus"/>
    <property type="evidence" value="ECO:0007669"/>
    <property type="project" value="UniProtKB-SubCell"/>
</dbReference>
<feature type="coiled-coil region" evidence="7">
    <location>
        <begin position="56"/>
        <end position="83"/>
    </location>
</feature>
<evidence type="ECO:0000256" key="7">
    <source>
        <dbReference type="SAM" id="Coils"/>
    </source>
</evidence>
<evidence type="ECO:0000256" key="5">
    <source>
        <dbReference type="ARBA" id="ARBA00038772"/>
    </source>
</evidence>
<evidence type="ECO:0000256" key="6">
    <source>
        <dbReference type="ARBA" id="ARBA00039223"/>
    </source>
</evidence>
<reference evidence="9" key="2">
    <citation type="submission" date="2022-10" db="EMBL/GenBank/DDBJ databases">
        <authorList>
            <consortium name="ENA_rothamsted_submissions"/>
            <consortium name="culmorum"/>
            <person name="King R."/>
        </authorList>
    </citation>
    <scope>NUCLEOTIDE SEQUENCE</scope>
</reference>
<name>A0A9P0NCF4_9DIPT</name>